<proteinExistence type="predicted"/>
<evidence type="ECO:0000313" key="1">
    <source>
        <dbReference type="EMBL" id="TNN70536.1"/>
    </source>
</evidence>
<evidence type="ECO:0000313" key="2">
    <source>
        <dbReference type="Proteomes" id="UP000314294"/>
    </source>
</evidence>
<keyword evidence="2" id="KW-1185">Reference proteome</keyword>
<dbReference type="AlphaFoldDB" id="A0A4Z2HXE3"/>
<name>A0A4Z2HXE3_9TELE</name>
<dbReference type="EMBL" id="SRLO01000162">
    <property type="protein sequence ID" value="TNN70536.1"/>
    <property type="molecule type" value="Genomic_DNA"/>
</dbReference>
<organism evidence="1 2">
    <name type="scientific">Liparis tanakae</name>
    <name type="common">Tanaka's snailfish</name>
    <dbReference type="NCBI Taxonomy" id="230148"/>
    <lineage>
        <taxon>Eukaryota</taxon>
        <taxon>Metazoa</taxon>
        <taxon>Chordata</taxon>
        <taxon>Craniata</taxon>
        <taxon>Vertebrata</taxon>
        <taxon>Euteleostomi</taxon>
        <taxon>Actinopterygii</taxon>
        <taxon>Neopterygii</taxon>
        <taxon>Teleostei</taxon>
        <taxon>Neoteleostei</taxon>
        <taxon>Acanthomorphata</taxon>
        <taxon>Eupercaria</taxon>
        <taxon>Perciformes</taxon>
        <taxon>Cottioidei</taxon>
        <taxon>Cottales</taxon>
        <taxon>Liparidae</taxon>
        <taxon>Liparis</taxon>
    </lineage>
</organism>
<comment type="caution">
    <text evidence="1">The sequence shown here is derived from an EMBL/GenBank/DDBJ whole genome shotgun (WGS) entry which is preliminary data.</text>
</comment>
<accession>A0A4Z2HXE3</accession>
<gene>
    <name evidence="1" type="ORF">EYF80_019271</name>
</gene>
<dbReference type="Proteomes" id="UP000314294">
    <property type="component" value="Unassembled WGS sequence"/>
</dbReference>
<protein>
    <submittedName>
        <fullName evidence="1">Uncharacterized protein</fullName>
    </submittedName>
</protein>
<sequence>MASAGMDLEKPRPLQVSVGVWTSSCPPLISSVRGETWWSMRVQRYIYMSVLTLLGETQLLQQHVEPVVGQPAAGQRGFRGHLGYLGRLTGIQPEEQTAGLVKTGDVPLQTFHHR</sequence>
<reference evidence="1 2" key="1">
    <citation type="submission" date="2019-03" db="EMBL/GenBank/DDBJ databases">
        <title>First draft genome of Liparis tanakae, snailfish: a comprehensive survey of snailfish specific genes.</title>
        <authorList>
            <person name="Kim W."/>
            <person name="Song I."/>
            <person name="Jeong J.-H."/>
            <person name="Kim D."/>
            <person name="Kim S."/>
            <person name="Ryu S."/>
            <person name="Song J.Y."/>
            <person name="Lee S.K."/>
        </authorList>
    </citation>
    <scope>NUCLEOTIDE SEQUENCE [LARGE SCALE GENOMIC DNA]</scope>
    <source>
        <tissue evidence="1">Muscle</tissue>
    </source>
</reference>